<comment type="caution">
    <text evidence="2">The sequence shown here is derived from an EMBL/GenBank/DDBJ whole genome shotgun (WGS) entry which is preliminary data.</text>
</comment>
<dbReference type="InterPro" id="IPR050855">
    <property type="entry name" value="NDM-1-like"/>
</dbReference>
<dbReference type="GO" id="GO:0008800">
    <property type="term" value="F:beta-lactamase activity"/>
    <property type="evidence" value="ECO:0007669"/>
    <property type="project" value="UniProtKB-EC"/>
</dbReference>
<dbReference type="EC" id="3.5.2.6" evidence="2"/>
<protein>
    <submittedName>
        <fullName evidence="2">Subclass B3 metallo-beta-lactamase</fullName>
        <ecNumber evidence="2">3.5.2.6</ecNumber>
    </submittedName>
</protein>
<dbReference type="SMART" id="SM00849">
    <property type="entry name" value="Lactamase_B"/>
    <property type="match status" value="1"/>
</dbReference>
<dbReference type="Gene3D" id="3.60.15.10">
    <property type="entry name" value="Ribonuclease Z/Hydroxyacylglutathione hydrolase-like"/>
    <property type="match status" value="1"/>
</dbReference>
<dbReference type="Proteomes" id="UP001419910">
    <property type="component" value="Unassembled WGS sequence"/>
</dbReference>
<keyword evidence="2" id="KW-0378">Hydrolase</keyword>
<dbReference type="InterPro" id="IPR001279">
    <property type="entry name" value="Metallo-B-lactamas"/>
</dbReference>
<dbReference type="PANTHER" id="PTHR42951">
    <property type="entry name" value="METALLO-BETA-LACTAMASE DOMAIN-CONTAINING"/>
    <property type="match status" value="1"/>
</dbReference>
<evidence type="ECO:0000313" key="3">
    <source>
        <dbReference type="Proteomes" id="UP001419910"/>
    </source>
</evidence>
<dbReference type="NCBIfam" id="NF033105">
    <property type="entry name" value="bla_subclass_B3"/>
    <property type="match status" value="1"/>
</dbReference>
<feature type="domain" description="Metallo-beta-lactamase" evidence="1">
    <location>
        <begin position="57"/>
        <end position="245"/>
    </location>
</feature>
<organism evidence="2 3">
    <name type="scientific">Sphingomonas oligophenolica</name>
    <dbReference type="NCBI Taxonomy" id="301154"/>
    <lineage>
        <taxon>Bacteria</taxon>
        <taxon>Pseudomonadati</taxon>
        <taxon>Pseudomonadota</taxon>
        <taxon>Alphaproteobacteria</taxon>
        <taxon>Sphingomonadales</taxon>
        <taxon>Sphingomonadaceae</taxon>
        <taxon>Sphingomonas</taxon>
    </lineage>
</organism>
<accession>A0ABU9Y1E3</accession>
<evidence type="ECO:0000259" key="1">
    <source>
        <dbReference type="SMART" id="SM00849"/>
    </source>
</evidence>
<dbReference type="PANTHER" id="PTHR42951:SF17">
    <property type="entry name" value="METALLO-BETA-LACTAMASE DOMAIN-CONTAINING PROTEIN"/>
    <property type="match status" value="1"/>
</dbReference>
<name>A0ABU9Y1E3_9SPHN</name>
<dbReference type="SUPFAM" id="SSF56281">
    <property type="entry name" value="Metallo-hydrolase/oxidoreductase"/>
    <property type="match status" value="1"/>
</dbReference>
<keyword evidence="3" id="KW-1185">Reference proteome</keyword>
<dbReference type="Pfam" id="PF00753">
    <property type="entry name" value="Lactamase_B"/>
    <property type="match status" value="1"/>
</dbReference>
<reference evidence="2 3" key="1">
    <citation type="submission" date="2024-05" db="EMBL/GenBank/DDBJ databases">
        <authorList>
            <person name="Liu Q."/>
            <person name="Xin Y.-H."/>
        </authorList>
    </citation>
    <scope>NUCLEOTIDE SEQUENCE [LARGE SCALE GENOMIC DNA]</scope>
    <source>
        <strain evidence="2 3">CGMCC 1.10181</strain>
    </source>
</reference>
<dbReference type="RefSeq" id="WP_343889601.1">
    <property type="nucleotide sequence ID" value="NZ_BAAAEH010000022.1"/>
</dbReference>
<sequence length="297" mass="31301">MKIRPALIIALGVLLSGAGAGREIKPAPYTLVAPAEWSQPVAPFHIAGPVWYVGTRGIAVYAILSKDSAILVGGPMTSEARLIERNLATIGVKKGGLKLLLNMHAHFDHAGALAQIKRDTGARLIASAGDRPALEAGRHQGDNSYGRANFPAVKVDRVVRDGEIVRLGAIAVTTTLTPGHTIGCTTWSLPVHESGRTLQVVFPCSVTVAGNRLIGNRGYPGIVAAYRRSFARLDAMHADIVLPSHPEIADVMGREARRAAGDANAFVDPGALHAIVVQARKDFDAALAKEGTPSPHP</sequence>
<evidence type="ECO:0000313" key="2">
    <source>
        <dbReference type="EMBL" id="MEN2789622.1"/>
    </source>
</evidence>
<dbReference type="InterPro" id="IPR036866">
    <property type="entry name" value="RibonucZ/Hydroxyglut_hydro"/>
</dbReference>
<dbReference type="EMBL" id="JBDIME010000005">
    <property type="protein sequence ID" value="MEN2789622.1"/>
    <property type="molecule type" value="Genomic_DNA"/>
</dbReference>
<gene>
    <name evidence="2" type="primary">bla</name>
    <name evidence="2" type="ORF">ABC974_08295</name>
</gene>
<proteinExistence type="predicted"/>